<feature type="region of interest" description="Disordered" evidence="3">
    <location>
        <begin position="526"/>
        <end position="551"/>
    </location>
</feature>
<organism evidence="5 6">
    <name type="scientific">Gigaspora margarita</name>
    <dbReference type="NCBI Taxonomy" id="4874"/>
    <lineage>
        <taxon>Eukaryota</taxon>
        <taxon>Fungi</taxon>
        <taxon>Fungi incertae sedis</taxon>
        <taxon>Mucoromycota</taxon>
        <taxon>Glomeromycotina</taxon>
        <taxon>Glomeromycetes</taxon>
        <taxon>Diversisporales</taxon>
        <taxon>Gigasporaceae</taxon>
        <taxon>Gigaspora</taxon>
    </lineage>
</organism>
<keyword evidence="6" id="KW-1185">Reference proteome</keyword>
<proteinExistence type="predicted"/>
<dbReference type="InterPro" id="IPR015915">
    <property type="entry name" value="Kelch-typ_b-propeller"/>
</dbReference>
<dbReference type="PROSITE" id="PS50011">
    <property type="entry name" value="PROTEIN_KINASE_DOM"/>
    <property type="match status" value="1"/>
</dbReference>
<dbReference type="EMBL" id="CAJVQB010000677">
    <property type="protein sequence ID" value="CAG8501644.1"/>
    <property type="molecule type" value="Genomic_DNA"/>
</dbReference>
<evidence type="ECO:0000313" key="5">
    <source>
        <dbReference type="EMBL" id="CAG8501644.1"/>
    </source>
</evidence>
<dbReference type="InterPro" id="IPR011009">
    <property type="entry name" value="Kinase-like_dom_sf"/>
</dbReference>
<evidence type="ECO:0000256" key="3">
    <source>
        <dbReference type="SAM" id="MobiDB-lite"/>
    </source>
</evidence>
<reference evidence="5 6" key="1">
    <citation type="submission" date="2021-06" db="EMBL/GenBank/DDBJ databases">
        <authorList>
            <person name="Kallberg Y."/>
            <person name="Tangrot J."/>
            <person name="Rosling A."/>
        </authorList>
    </citation>
    <scope>NUCLEOTIDE SEQUENCE [LARGE SCALE GENOMIC DNA]</scope>
    <source>
        <strain evidence="5 6">120-4 pot B 10/14</strain>
    </source>
</reference>
<gene>
    <name evidence="5" type="ORF">GMARGA_LOCUS2232</name>
</gene>
<feature type="domain" description="Protein kinase" evidence="4">
    <location>
        <begin position="414"/>
        <end position="575"/>
    </location>
</feature>
<name>A0ABM8W1M4_GIGMA</name>
<dbReference type="SUPFAM" id="SSF117281">
    <property type="entry name" value="Kelch motif"/>
    <property type="match status" value="1"/>
</dbReference>
<comment type="caution">
    <text evidence="5">The sequence shown here is derived from an EMBL/GenBank/DDBJ whole genome shotgun (WGS) entry which is preliminary data.</text>
</comment>
<dbReference type="Gene3D" id="2.120.10.80">
    <property type="entry name" value="Kelch-type beta propeller"/>
    <property type="match status" value="2"/>
</dbReference>
<evidence type="ECO:0000256" key="2">
    <source>
        <dbReference type="ARBA" id="ARBA00022737"/>
    </source>
</evidence>
<evidence type="ECO:0000259" key="4">
    <source>
        <dbReference type="PROSITE" id="PS50011"/>
    </source>
</evidence>
<keyword evidence="1" id="KW-0880">Kelch repeat</keyword>
<feature type="compositionally biased region" description="Polar residues" evidence="3">
    <location>
        <begin position="527"/>
        <end position="548"/>
    </location>
</feature>
<dbReference type="SUPFAM" id="SSF50965">
    <property type="entry name" value="Galactose oxidase, central domain"/>
    <property type="match status" value="1"/>
</dbReference>
<accession>A0ABM8W1M4</accession>
<protein>
    <submittedName>
        <fullName evidence="5">20484_t:CDS:1</fullName>
    </submittedName>
</protein>
<dbReference type="InterPro" id="IPR056737">
    <property type="entry name" value="Beta-prop_ATRN-MKLN-like"/>
</dbReference>
<dbReference type="InterPro" id="IPR011043">
    <property type="entry name" value="Gal_Oxase/kelch_b-propeller"/>
</dbReference>
<keyword evidence="2" id="KW-0677">Repeat</keyword>
<sequence length="575" mass="63966">MLTTNSKDVFFLLSTVFILSQNFLNGHSFKPEPRGGHMATLVNDRIYFFGGSRPIPITSPAWNQTHQYNLSDEVFYLDLSSPFTVNLPPFTDLSAISRMPFGCERGTTVLGYSGVRIFLVGGVQQNMVTFGYNTTNSSLWIYNINSQKWDTNGPGTYGPPLPRRRSTATVIDKNGVIYIFGGRVGVDTGSDVFIMFDDLFTLDTSLFEWSNLSLPNHPPKRNLCTATLMPDGKIVYIGGVTQSFAGGPPTRVNMNESALGNIDPRVGHTAILAPDNYTIVIFGGTQGYVLRQSTSYPTFVLLDVKSEPFQYSSPQTSGMAPPPLSYHTATLYQNYMIVAFGNITNDFGPSNNASADVYIMNLLNYTWVTQFETASSSHTNNIKLITIIFSVICSVVVVSIGIDDEIIKYDYSACKDIKPIERGGFGTVYSAIYEGKMIALKSLNSEEENKEVSKEFIKELKQLLAINSLPNINKFRGITQEKNAIKYIINCNKQLTPELDKNVHNEEDDLTKTLLKEASVLKFRRPSYSSSKTSENSITKTSNGSSGRKLSLFSLKKEQKRKEDYLNSLKKSLNI</sequence>
<dbReference type="InterPro" id="IPR001245">
    <property type="entry name" value="Ser-Thr/Tyr_kinase_cat_dom"/>
</dbReference>
<dbReference type="Pfam" id="PF24981">
    <property type="entry name" value="Beta-prop_ATRN-LZTR1"/>
    <property type="match status" value="1"/>
</dbReference>
<dbReference type="Pfam" id="PF07714">
    <property type="entry name" value="PK_Tyr_Ser-Thr"/>
    <property type="match status" value="1"/>
</dbReference>
<dbReference type="Gene3D" id="3.30.200.20">
    <property type="entry name" value="Phosphorylase Kinase, domain 1"/>
    <property type="match status" value="1"/>
</dbReference>
<dbReference type="PANTHER" id="PTHR46093:SF18">
    <property type="entry name" value="FIBRONECTIN TYPE-III DOMAIN-CONTAINING PROTEIN"/>
    <property type="match status" value="1"/>
</dbReference>
<evidence type="ECO:0000256" key="1">
    <source>
        <dbReference type="ARBA" id="ARBA00022441"/>
    </source>
</evidence>
<dbReference type="SUPFAM" id="SSF56112">
    <property type="entry name" value="Protein kinase-like (PK-like)"/>
    <property type="match status" value="1"/>
</dbReference>
<evidence type="ECO:0000313" key="6">
    <source>
        <dbReference type="Proteomes" id="UP000789901"/>
    </source>
</evidence>
<dbReference type="PANTHER" id="PTHR46093">
    <property type="entry name" value="ACYL-COA-BINDING DOMAIN-CONTAINING PROTEIN 5"/>
    <property type="match status" value="1"/>
</dbReference>
<dbReference type="InterPro" id="IPR000719">
    <property type="entry name" value="Prot_kinase_dom"/>
</dbReference>
<dbReference type="Proteomes" id="UP000789901">
    <property type="component" value="Unassembled WGS sequence"/>
</dbReference>